<gene>
    <name evidence="9" type="ORF">IF1G_10280</name>
</gene>
<feature type="transmembrane region" description="Helical" evidence="8">
    <location>
        <begin position="50"/>
        <end position="73"/>
    </location>
</feature>
<feature type="transmembrane region" description="Helical" evidence="8">
    <location>
        <begin position="79"/>
        <end position="98"/>
    </location>
</feature>
<feature type="transmembrane region" description="Helical" evidence="8">
    <location>
        <begin position="596"/>
        <end position="614"/>
    </location>
</feature>
<keyword evidence="6 8" id="KW-0472">Membrane</keyword>
<sequence length="708" mass="75408">MALGDDEEQNRGGSECSNAGDFAAEGPAEHWTDKFTPFPETRFPEPDTTLMTLPAILVGITCGIMVNGSNIYLGLKTGWTSSANLLGSVMGFAVLKNWSPDTFSPHQNNIVQTVATASAGLSSSFISAIPATYQLGLLSTPSKDLVHILLLTAAGGYFGLLSVVPLRRFFIENKSARDLNLVFPSSTVTALTIRGMHSAASSASAAVRQMRVTLWAFAAAAGLRILSPLATGILWEWHIFTWARGAHLFSAFAVAAESWGWFVEWTPAMIGSGMLVDMNVAASFFAGSVLAWAVIGPYIVSQRMAFGLQVSADPYWAQLQSYTSMSTDYTNADTPSPRYWLLWPGVAYILCQWFSMFYSGNLSMPSVKAIWQNNYTALSTGDDEKPTRNRHSIPKLFWAPGVLFAGAFAIISMKFAFGISTLKTLLALGLAFPLSLVAIQATGATDTTPLTAVSTVSQIVLSLGHAGSGYDMALQQRLNLLGGALANMSAGQACDLMGDFRVGYLLRTPASSQFLGQVIGTLFAALVAPMLFNLFSTAYPCIIHHDDTSSGRSVSNNATYDRRCEFGGPSIATWRAVAVAASAGAETAIPSSSMTFAVFFTVLGATIALLRNLVKSSMKPYFPNMMIMGLAFTMPSPPYGLAMLIGALVARIWRRRHKSSSENYLSSVAAGLIAGEGIGGIVNGALTIAVGWGGNGWGTSFGCPDGRC</sequence>
<name>A0A545UNK3_9HYPO</name>
<evidence type="ECO:0000256" key="5">
    <source>
        <dbReference type="ARBA" id="ARBA00022989"/>
    </source>
</evidence>
<feature type="transmembrane region" description="Helical" evidence="8">
    <location>
        <begin position="396"/>
        <end position="417"/>
    </location>
</feature>
<evidence type="ECO:0000256" key="7">
    <source>
        <dbReference type="SAM" id="MobiDB-lite"/>
    </source>
</evidence>
<dbReference type="AlphaFoldDB" id="A0A545UNK3"/>
<dbReference type="Proteomes" id="UP000315783">
    <property type="component" value="Unassembled WGS sequence"/>
</dbReference>
<feature type="transmembrane region" description="Helical" evidence="8">
    <location>
        <begin position="424"/>
        <end position="443"/>
    </location>
</feature>
<feature type="transmembrane region" description="Helical" evidence="8">
    <location>
        <begin position="626"/>
        <end position="650"/>
    </location>
</feature>
<keyword evidence="3" id="KW-0813">Transport</keyword>
<dbReference type="Pfam" id="PF03169">
    <property type="entry name" value="OPT"/>
    <property type="match status" value="1"/>
</dbReference>
<feature type="transmembrane region" description="Helical" evidence="8">
    <location>
        <begin position="339"/>
        <end position="358"/>
    </location>
</feature>
<dbReference type="GO" id="GO:0035673">
    <property type="term" value="F:oligopeptide transmembrane transporter activity"/>
    <property type="evidence" value="ECO:0007669"/>
    <property type="project" value="InterPro"/>
</dbReference>
<dbReference type="GO" id="GO:0000329">
    <property type="term" value="C:fungal-type vacuole membrane"/>
    <property type="evidence" value="ECO:0007669"/>
    <property type="project" value="TreeGrafter"/>
</dbReference>
<evidence type="ECO:0000256" key="8">
    <source>
        <dbReference type="SAM" id="Phobius"/>
    </source>
</evidence>
<feature type="transmembrane region" description="Helical" evidence="8">
    <location>
        <begin position="212"/>
        <end position="235"/>
    </location>
</feature>
<evidence type="ECO:0000256" key="6">
    <source>
        <dbReference type="ARBA" id="ARBA00023136"/>
    </source>
</evidence>
<feature type="region of interest" description="Disordered" evidence="7">
    <location>
        <begin position="1"/>
        <end position="23"/>
    </location>
</feature>
<comment type="caution">
    <text evidence="9">The sequence shown here is derived from an EMBL/GenBank/DDBJ whole genome shotgun (WGS) entry which is preliminary data.</text>
</comment>
<dbReference type="PANTHER" id="PTHR31645:SF3">
    <property type="entry name" value="OLIGOPEPTIDE TRANSPORTER"/>
    <property type="match status" value="1"/>
</dbReference>
<keyword evidence="5 8" id="KW-1133">Transmembrane helix</keyword>
<evidence type="ECO:0000256" key="3">
    <source>
        <dbReference type="ARBA" id="ARBA00022448"/>
    </source>
</evidence>
<reference evidence="9 10" key="1">
    <citation type="journal article" date="2019" name="Appl. Microbiol. Biotechnol.">
        <title>Genome sequence of Isaria javanica and comparative genome analysis insights into family S53 peptidase evolution in fungal entomopathogens.</title>
        <authorList>
            <person name="Lin R."/>
            <person name="Zhang X."/>
            <person name="Xin B."/>
            <person name="Zou M."/>
            <person name="Gao Y."/>
            <person name="Qin F."/>
            <person name="Hu Q."/>
            <person name="Xie B."/>
            <person name="Cheng X."/>
        </authorList>
    </citation>
    <scope>NUCLEOTIDE SEQUENCE [LARGE SCALE GENOMIC DNA]</scope>
    <source>
        <strain evidence="9 10">IJ1G</strain>
    </source>
</reference>
<comment type="similarity">
    <text evidence="2">Belongs to the oligopeptide OPT transporter family.</text>
</comment>
<proteinExistence type="inferred from homology"/>
<accession>A0A545UNK3</accession>
<dbReference type="PANTHER" id="PTHR31645">
    <property type="entry name" value="OLIGOPEPTIDE TRANSPORTER YGL114W-RELATED"/>
    <property type="match status" value="1"/>
</dbReference>
<feature type="transmembrane region" description="Helical" evidence="8">
    <location>
        <begin position="282"/>
        <end position="300"/>
    </location>
</feature>
<evidence type="ECO:0000256" key="1">
    <source>
        <dbReference type="ARBA" id="ARBA00004141"/>
    </source>
</evidence>
<evidence type="ECO:0000313" key="9">
    <source>
        <dbReference type="EMBL" id="TQV91045.1"/>
    </source>
</evidence>
<dbReference type="InterPro" id="IPR004813">
    <property type="entry name" value="OPT"/>
</dbReference>
<evidence type="ECO:0000256" key="4">
    <source>
        <dbReference type="ARBA" id="ARBA00022692"/>
    </source>
</evidence>
<comment type="subcellular location">
    <subcellularLocation>
        <location evidence="1">Membrane</location>
        <topology evidence="1">Multi-pass membrane protein</topology>
    </subcellularLocation>
</comment>
<protein>
    <submittedName>
        <fullName evidence="9">Oligopeptide transporter</fullName>
    </submittedName>
</protein>
<keyword evidence="4 8" id="KW-0812">Transmembrane</keyword>
<dbReference type="STRING" id="43265.A0A545UNK3"/>
<dbReference type="NCBIfam" id="TIGR00728">
    <property type="entry name" value="OPT_sfam"/>
    <property type="match status" value="1"/>
</dbReference>
<evidence type="ECO:0000256" key="2">
    <source>
        <dbReference type="ARBA" id="ARBA00008807"/>
    </source>
</evidence>
<evidence type="ECO:0000313" key="10">
    <source>
        <dbReference type="Proteomes" id="UP000315783"/>
    </source>
</evidence>
<dbReference type="InterPro" id="IPR045035">
    <property type="entry name" value="YSL-like"/>
</dbReference>
<feature type="transmembrane region" description="Helical" evidence="8">
    <location>
        <begin position="145"/>
        <end position="167"/>
    </location>
</feature>
<organism evidence="9 10">
    <name type="scientific">Cordyceps javanica</name>
    <dbReference type="NCBI Taxonomy" id="43265"/>
    <lineage>
        <taxon>Eukaryota</taxon>
        <taxon>Fungi</taxon>
        <taxon>Dikarya</taxon>
        <taxon>Ascomycota</taxon>
        <taxon>Pezizomycotina</taxon>
        <taxon>Sordariomycetes</taxon>
        <taxon>Hypocreomycetidae</taxon>
        <taxon>Hypocreales</taxon>
        <taxon>Cordycipitaceae</taxon>
        <taxon>Cordyceps</taxon>
    </lineage>
</organism>
<feature type="transmembrane region" description="Helical" evidence="8">
    <location>
        <begin position="514"/>
        <end position="535"/>
    </location>
</feature>
<dbReference type="EMBL" id="SPUK01000021">
    <property type="protein sequence ID" value="TQV91045.1"/>
    <property type="molecule type" value="Genomic_DNA"/>
</dbReference>
<keyword evidence="10" id="KW-1185">Reference proteome</keyword>